<keyword evidence="10 16" id="KW-0057">Aromatic amino acid biosynthesis</keyword>
<evidence type="ECO:0000256" key="4">
    <source>
        <dbReference type="ARBA" id="ARBA00005067"/>
    </source>
</evidence>
<keyword evidence="12" id="KW-0511">Multifunctional enzyme</keyword>
<protein>
    <recommendedName>
        <fullName evidence="15 16">T-protein</fullName>
    </recommendedName>
</protein>
<name>A0A1T4TY85_9GAMM</name>
<dbReference type="InterPro" id="IPR036979">
    <property type="entry name" value="CM_dom_sf"/>
</dbReference>
<keyword evidence="11 16" id="KW-0413">Isomerase</keyword>
<keyword evidence="9 16" id="KW-0520">NAD</keyword>
<dbReference type="InterPro" id="IPR036291">
    <property type="entry name" value="NAD(P)-bd_dom_sf"/>
</dbReference>
<dbReference type="Gene3D" id="1.20.59.10">
    <property type="entry name" value="Chorismate mutase"/>
    <property type="match status" value="1"/>
</dbReference>
<dbReference type="InterPro" id="IPR008244">
    <property type="entry name" value="Chor_mut/prephenate_DH_T"/>
</dbReference>
<dbReference type="NCBIfam" id="TIGR01799">
    <property type="entry name" value="CM_T"/>
    <property type="match status" value="1"/>
</dbReference>
<evidence type="ECO:0000256" key="12">
    <source>
        <dbReference type="ARBA" id="ARBA00023268"/>
    </source>
</evidence>
<dbReference type="FunFam" id="1.10.3660.10:FF:000001">
    <property type="entry name" value="T-protein"/>
    <property type="match status" value="1"/>
</dbReference>
<evidence type="ECO:0000313" key="19">
    <source>
        <dbReference type="EMBL" id="SKA45248.1"/>
    </source>
</evidence>
<dbReference type="GO" id="GO:0005737">
    <property type="term" value="C:cytoplasm"/>
    <property type="evidence" value="ECO:0007669"/>
    <property type="project" value="UniProtKB-SubCell"/>
</dbReference>
<dbReference type="PROSITE" id="PS51168">
    <property type="entry name" value="CHORISMATE_MUT_2"/>
    <property type="match status" value="1"/>
</dbReference>
<dbReference type="InterPro" id="IPR003099">
    <property type="entry name" value="Prephen_DH"/>
</dbReference>
<keyword evidence="8 16" id="KW-0560">Oxidoreductase</keyword>
<comment type="catalytic activity">
    <reaction evidence="1">
        <text>chorismate = prephenate</text>
        <dbReference type="Rhea" id="RHEA:13897"/>
        <dbReference type="ChEBI" id="CHEBI:29748"/>
        <dbReference type="ChEBI" id="CHEBI:29934"/>
        <dbReference type="EC" id="5.4.99.5"/>
    </reaction>
</comment>
<dbReference type="InterPro" id="IPR046826">
    <property type="entry name" value="PDH_N"/>
</dbReference>
<dbReference type="PROSITE" id="PS51176">
    <property type="entry name" value="PDH_ADH"/>
    <property type="match status" value="1"/>
</dbReference>
<dbReference type="InterPro" id="IPR011277">
    <property type="entry name" value="CM_T"/>
</dbReference>
<dbReference type="Proteomes" id="UP000191116">
    <property type="component" value="Unassembled WGS sequence"/>
</dbReference>
<evidence type="ECO:0000256" key="16">
    <source>
        <dbReference type="PIRNR" id="PIRNR001499"/>
    </source>
</evidence>
<comment type="catalytic activity">
    <reaction evidence="13">
        <text>prephenate + NAD(+) = 3-(4-hydroxyphenyl)pyruvate + CO2 + NADH</text>
        <dbReference type="Rhea" id="RHEA:13869"/>
        <dbReference type="ChEBI" id="CHEBI:16526"/>
        <dbReference type="ChEBI" id="CHEBI:29934"/>
        <dbReference type="ChEBI" id="CHEBI:36242"/>
        <dbReference type="ChEBI" id="CHEBI:57540"/>
        <dbReference type="ChEBI" id="CHEBI:57945"/>
        <dbReference type="EC" id="1.3.1.12"/>
    </reaction>
</comment>
<evidence type="ECO:0000259" key="18">
    <source>
        <dbReference type="PROSITE" id="PS51176"/>
    </source>
</evidence>
<evidence type="ECO:0000256" key="15">
    <source>
        <dbReference type="ARBA" id="ARBA00074179"/>
    </source>
</evidence>
<dbReference type="InterPro" id="IPR008927">
    <property type="entry name" value="6-PGluconate_DH-like_C_sf"/>
</dbReference>
<organism evidence="19 20">
    <name type="scientific">Photobacterium toruni</name>
    <dbReference type="NCBI Taxonomy" id="1935446"/>
    <lineage>
        <taxon>Bacteria</taxon>
        <taxon>Pseudomonadati</taxon>
        <taxon>Pseudomonadota</taxon>
        <taxon>Gammaproteobacteria</taxon>
        <taxon>Vibrionales</taxon>
        <taxon>Vibrionaceae</taxon>
        <taxon>Photobacterium</taxon>
    </lineage>
</organism>
<dbReference type="PANTHER" id="PTHR21363">
    <property type="entry name" value="PREPHENATE DEHYDROGENASE"/>
    <property type="match status" value="1"/>
</dbReference>
<feature type="domain" description="Chorismate mutase" evidence="17">
    <location>
        <begin position="3"/>
        <end position="94"/>
    </location>
</feature>
<evidence type="ECO:0000256" key="13">
    <source>
        <dbReference type="ARBA" id="ARBA00049260"/>
    </source>
</evidence>
<dbReference type="InterPro" id="IPR046825">
    <property type="entry name" value="PDH_C"/>
</dbReference>
<evidence type="ECO:0000256" key="5">
    <source>
        <dbReference type="ARBA" id="ARBA00022490"/>
    </source>
</evidence>
<comment type="similarity">
    <text evidence="14">In the C-terminal section; belongs to the prephenate/arogenate dehydrogenase family.</text>
</comment>
<evidence type="ECO:0000256" key="3">
    <source>
        <dbReference type="ARBA" id="ARBA00004817"/>
    </source>
</evidence>
<reference evidence="19 20" key="1">
    <citation type="submission" date="2017-02" db="EMBL/GenBank/DDBJ databases">
        <authorList>
            <person name="Peterson S.W."/>
        </authorList>
    </citation>
    <scope>NUCLEOTIDE SEQUENCE [LARGE SCALE GENOMIC DNA]</scope>
    <source>
        <strain evidence="19 20">CECT 9189</strain>
    </source>
</reference>
<dbReference type="PIRSF" id="PIRSF001499">
    <property type="entry name" value="Chor_mut_pdh_Tpr"/>
    <property type="match status" value="1"/>
</dbReference>
<comment type="pathway">
    <text evidence="3 16">Metabolic intermediate biosynthesis; prephenate biosynthesis; prephenate from chorismate: step 1/1.</text>
</comment>
<dbReference type="SUPFAM" id="SSF51735">
    <property type="entry name" value="NAD(P)-binding Rossmann-fold domains"/>
    <property type="match status" value="1"/>
</dbReference>
<evidence type="ECO:0000256" key="6">
    <source>
        <dbReference type="ARBA" id="ARBA00022498"/>
    </source>
</evidence>
<dbReference type="PANTHER" id="PTHR21363:SF0">
    <property type="entry name" value="PREPHENATE DEHYDROGENASE [NADP(+)]"/>
    <property type="match status" value="1"/>
</dbReference>
<evidence type="ECO:0000256" key="11">
    <source>
        <dbReference type="ARBA" id="ARBA00023235"/>
    </source>
</evidence>
<dbReference type="GO" id="GO:0008977">
    <property type="term" value="F:prephenate dehydrogenase (NAD+) activity"/>
    <property type="evidence" value="ECO:0007669"/>
    <property type="project" value="UniProtKB-EC"/>
</dbReference>
<keyword evidence="6 16" id="KW-0827">Tyrosine biosynthesis</keyword>
<dbReference type="InterPro" id="IPR002701">
    <property type="entry name" value="CM_II_prokaryot"/>
</dbReference>
<dbReference type="GO" id="GO:0004665">
    <property type="term" value="F:prephenate dehydrogenase (NADP+) activity"/>
    <property type="evidence" value="ECO:0007669"/>
    <property type="project" value="InterPro"/>
</dbReference>
<gene>
    <name evidence="19" type="primary">tyrA</name>
    <name evidence="19" type="ORF">CZ814_02563</name>
</gene>
<evidence type="ECO:0000256" key="2">
    <source>
        <dbReference type="ARBA" id="ARBA00004496"/>
    </source>
</evidence>
<dbReference type="EMBL" id="FUWP01000015">
    <property type="protein sequence ID" value="SKA45248.1"/>
    <property type="molecule type" value="Genomic_DNA"/>
</dbReference>
<dbReference type="Pfam" id="PF20463">
    <property type="entry name" value="PDH_C"/>
    <property type="match status" value="1"/>
</dbReference>
<dbReference type="NCBIfam" id="NF008400">
    <property type="entry name" value="PRK11199.1"/>
    <property type="match status" value="1"/>
</dbReference>
<evidence type="ECO:0000256" key="9">
    <source>
        <dbReference type="ARBA" id="ARBA00023027"/>
    </source>
</evidence>
<evidence type="ECO:0000256" key="1">
    <source>
        <dbReference type="ARBA" id="ARBA00000824"/>
    </source>
</evidence>
<evidence type="ECO:0000313" key="20">
    <source>
        <dbReference type="Proteomes" id="UP000191116"/>
    </source>
</evidence>
<dbReference type="SUPFAM" id="SSF48600">
    <property type="entry name" value="Chorismate mutase II"/>
    <property type="match status" value="1"/>
</dbReference>
<dbReference type="SUPFAM" id="SSF48179">
    <property type="entry name" value="6-phosphogluconate dehydrogenase C-terminal domain-like"/>
    <property type="match status" value="1"/>
</dbReference>
<dbReference type="SMART" id="SM00830">
    <property type="entry name" value="CM_2"/>
    <property type="match status" value="1"/>
</dbReference>
<evidence type="ECO:0000259" key="17">
    <source>
        <dbReference type="PROSITE" id="PS51168"/>
    </source>
</evidence>
<dbReference type="InterPro" id="IPR036263">
    <property type="entry name" value="Chorismate_II_sf"/>
</dbReference>
<dbReference type="UniPathway" id="UPA00120">
    <property type="reaction ID" value="UER00203"/>
</dbReference>
<dbReference type="GO" id="GO:0046417">
    <property type="term" value="P:chorismate metabolic process"/>
    <property type="evidence" value="ECO:0007669"/>
    <property type="project" value="InterPro"/>
</dbReference>
<dbReference type="AlphaFoldDB" id="A0A1T4TY85"/>
<keyword evidence="7 16" id="KW-0028">Amino-acid biosynthesis</keyword>
<comment type="subcellular location">
    <subcellularLocation>
        <location evidence="2 16">Cytoplasm</location>
    </subcellularLocation>
</comment>
<feature type="domain" description="Prephenate/arogenate dehydrogenase" evidence="18">
    <location>
        <begin position="103"/>
        <end position="365"/>
    </location>
</feature>
<dbReference type="UniPathway" id="UPA00122">
    <property type="reaction ID" value="UER00961"/>
</dbReference>
<evidence type="ECO:0000256" key="8">
    <source>
        <dbReference type="ARBA" id="ARBA00023002"/>
    </source>
</evidence>
<accession>A0A1T4TY85</accession>
<evidence type="ECO:0000256" key="10">
    <source>
        <dbReference type="ARBA" id="ARBA00023141"/>
    </source>
</evidence>
<dbReference type="Gene3D" id="1.10.3660.10">
    <property type="entry name" value="6-phosphogluconate dehydrogenase C-terminal like domain"/>
    <property type="match status" value="1"/>
</dbReference>
<dbReference type="GO" id="GO:0070403">
    <property type="term" value="F:NAD+ binding"/>
    <property type="evidence" value="ECO:0007669"/>
    <property type="project" value="InterPro"/>
</dbReference>
<dbReference type="InterPro" id="IPR050812">
    <property type="entry name" value="Preph/Arog_dehydrog"/>
</dbReference>
<dbReference type="GO" id="GO:0006571">
    <property type="term" value="P:tyrosine biosynthetic process"/>
    <property type="evidence" value="ECO:0007669"/>
    <property type="project" value="UniProtKB-UniPathway"/>
</dbReference>
<proteinExistence type="inferred from homology"/>
<evidence type="ECO:0000256" key="14">
    <source>
        <dbReference type="ARBA" id="ARBA00061334"/>
    </source>
</evidence>
<keyword evidence="5 16" id="KW-0963">Cytoplasm</keyword>
<comment type="pathway">
    <text evidence="4 16">Amino-acid biosynthesis; L-tyrosine biosynthesis; (4-hydroxyphenyl)pyruvate from prephenate (NAD(+) route): step 1/1.</text>
</comment>
<evidence type="ECO:0000256" key="7">
    <source>
        <dbReference type="ARBA" id="ARBA00022605"/>
    </source>
</evidence>
<dbReference type="GO" id="GO:0004106">
    <property type="term" value="F:chorismate mutase activity"/>
    <property type="evidence" value="ECO:0007669"/>
    <property type="project" value="UniProtKB-EC"/>
</dbReference>
<dbReference type="FunFam" id="3.40.50.720:FF:000170">
    <property type="entry name" value="T-protein"/>
    <property type="match status" value="1"/>
</dbReference>
<dbReference type="Gene3D" id="3.40.50.720">
    <property type="entry name" value="NAD(P)-binding Rossmann-like Domain"/>
    <property type="match status" value="1"/>
</dbReference>
<sequence length="379" mass="42859">MSKIMVAELSILRDQIDDVDRQMVALLARRLALVEQVGVVKSQHGLPIYAPDREAAMLASRRQEAESKGVPADLIEDILRRTMRESYSSENDSGFKCLNPQLRPIVIVGGHGQLGQLFQRMFELSGYQVRILGRDDWHRADEILHDAGMVVVSVPIHITETIIAKLSNLPKDCILTDLTSVKSGPLQVMLEIHQGPVVGLHPMFGPDIPSLAKQVVVYCDGRQPESYQWLLEQIQIWGASLNRISAIEHDQGMTLIQALRHFTSFVYGVHLAEEDPKIEQLMSLSSPIYRLELAMVGRLFAQDAQLYADIIMSAPQNLAMIKRFHQRFGEAIDMLERQDKVAFKQAFGQVEHWFGDYAQHFLVESQGLLRQANDSTRRK</sequence>
<dbReference type="Pfam" id="PF02153">
    <property type="entry name" value="PDH_N"/>
    <property type="match status" value="1"/>
</dbReference>
<dbReference type="Pfam" id="PF01817">
    <property type="entry name" value="CM_2"/>
    <property type="match status" value="1"/>
</dbReference>